<dbReference type="STRING" id="36842.SAMN02194393_05472"/>
<dbReference type="EMBL" id="FUZT01000028">
    <property type="protein sequence ID" value="SKC92375.1"/>
    <property type="molecule type" value="Genomic_DNA"/>
</dbReference>
<evidence type="ECO:0000313" key="4">
    <source>
        <dbReference type="Proteomes" id="UP000190285"/>
    </source>
</evidence>
<reference evidence="3 4" key="1">
    <citation type="submission" date="2017-02" db="EMBL/GenBank/DDBJ databases">
        <authorList>
            <person name="Peterson S.W."/>
        </authorList>
    </citation>
    <scope>NUCLEOTIDE SEQUENCE [LARGE SCALE GENOMIC DNA]</scope>
    <source>
        <strain evidence="3 4">M1</strain>
    </source>
</reference>
<dbReference type="GO" id="GO:0008745">
    <property type="term" value="F:N-acetylmuramoyl-L-alanine amidase activity"/>
    <property type="evidence" value="ECO:0007669"/>
    <property type="project" value="InterPro"/>
</dbReference>
<dbReference type="Proteomes" id="UP000190285">
    <property type="component" value="Unassembled WGS sequence"/>
</dbReference>
<dbReference type="PANTHER" id="PTHR30404">
    <property type="entry name" value="N-ACETYLMURAMOYL-L-ALANINE AMIDASE"/>
    <property type="match status" value="1"/>
</dbReference>
<gene>
    <name evidence="3" type="ORF">SAMN02194393_05472</name>
</gene>
<keyword evidence="1" id="KW-0378">Hydrolase</keyword>
<dbReference type="InterPro" id="IPR002508">
    <property type="entry name" value="MurNAc-LAA_cat"/>
</dbReference>
<evidence type="ECO:0000313" key="3">
    <source>
        <dbReference type="EMBL" id="SKC92375.1"/>
    </source>
</evidence>
<dbReference type="PANTHER" id="PTHR30404:SF0">
    <property type="entry name" value="N-ACETYLMURAMOYL-L-ALANINE AMIDASE AMIC"/>
    <property type="match status" value="1"/>
</dbReference>
<dbReference type="InterPro" id="IPR050695">
    <property type="entry name" value="N-acetylmuramoyl_amidase_3"/>
</dbReference>
<dbReference type="SMART" id="SM00646">
    <property type="entry name" value="Ami_3"/>
    <property type="match status" value="1"/>
</dbReference>
<organism evidence="3 4">
    <name type="scientific">Maledivibacter halophilus</name>
    <dbReference type="NCBI Taxonomy" id="36842"/>
    <lineage>
        <taxon>Bacteria</taxon>
        <taxon>Bacillati</taxon>
        <taxon>Bacillota</taxon>
        <taxon>Clostridia</taxon>
        <taxon>Peptostreptococcales</taxon>
        <taxon>Caminicellaceae</taxon>
        <taxon>Maledivibacter</taxon>
    </lineage>
</organism>
<accession>A0A1T5MVY0</accession>
<dbReference type="Gene3D" id="3.40.630.40">
    <property type="entry name" value="Zn-dependent exopeptidases"/>
    <property type="match status" value="1"/>
</dbReference>
<dbReference type="RefSeq" id="WP_170917624.1">
    <property type="nucleotide sequence ID" value="NZ_FUZT01000028.1"/>
</dbReference>
<dbReference type="Pfam" id="PF01520">
    <property type="entry name" value="Amidase_3"/>
    <property type="match status" value="1"/>
</dbReference>
<feature type="domain" description="MurNAc-LAA" evidence="2">
    <location>
        <begin position="123"/>
        <end position="241"/>
    </location>
</feature>
<sequence length="246" mass="28217">MKSLFIVISAKTVKRFIIGGLLLFLIIFLTYSKVQYINTFAKDNLLTNKTIVIDPGHGGIDGGTSYKNEILEKDVNLDISLKLHKELNGKNINVIMTREEDVSLENRSNLKSSRYRRDLHARKSIINESNADLFLSIHANSNPRKIETKGVIIFYYKDSDKSKELALKICESIDHILYKNIAGYEEVKTEVLPNDYYILRETNIPGVLIEVGFMTNVDDRKLLKNEKYQRRIAKAISKGVEEYVIQ</sequence>
<dbReference type="SUPFAM" id="SSF53187">
    <property type="entry name" value="Zn-dependent exopeptidases"/>
    <property type="match status" value="1"/>
</dbReference>
<evidence type="ECO:0000256" key="1">
    <source>
        <dbReference type="ARBA" id="ARBA00022801"/>
    </source>
</evidence>
<dbReference type="AlphaFoldDB" id="A0A1T5MVY0"/>
<name>A0A1T5MVY0_9FIRM</name>
<dbReference type="GO" id="GO:0030288">
    <property type="term" value="C:outer membrane-bounded periplasmic space"/>
    <property type="evidence" value="ECO:0007669"/>
    <property type="project" value="TreeGrafter"/>
</dbReference>
<proteinExistence type="predicted"/>
<protein>
    <submittedName>
        <fullName evidence="3">N-acetylmuramoyl-L-alanine amidase</fullName>
    </submittedName>
</protein>
<dbReference type="CDD" id="cd02696">
    <property type="entry name" value="MurNAc-LAA"/>
    <property type="match status" value="1"/>
</dbReference>
<keyword evidence="4" id="KW-1185">Reference proteome</keyword>
<dbReference type="GO" id="GO:0009253">
    <property type="term" value="P:peptidoglycan catabolic process"/>
    <property type="evidence" value="ECO:0007669"/>
    <property type="project" value="InterPro"/>
</dbReference>
<evidence type="ECO:0000259" key="2">
    <source>
        <dbReference type="SMART" id="SM00646"/>
    </source>
</evidence>